<evidence type="ECO:0000256" key="1">
    <source>
        <dbReference type="SAM" id="MobiDB-lite"/>
    </source>
</evidence>
<feature type="region of interest" description="Disordered" evidence="1">
    <location>
        <begin position="230"/>
        <end position="259"/>
    </location>
</feature>
<name>A0A5B7BP64_DAVIN</name>
<gene>
    <name evidence="2" type="ORF">Din_039327</name>
</gene>
<feature type="compositionally biased region" description="Basic and acidic residues" evidence="1">
    <location>
        <begin position="112"/>
        <end position="124"/>
    </location>
</feature>
<dbReference type="EMBL" id="GHES01039327">
    <property type="protein sequence ID" value="MPA69886.1"/>
    <property type="molecule type" value="Transcribed_RNA"/>
</dbReference>
<feature type="compositionally biased region" description="Low complexity" evidence="1">
    <location>
        <begin position="93"/>
        <end position="103"/>
    </location>
</feature>
<evidence type="ECO:0000313" key="2">
    <source>
        <dbReference type="EMBL" id="MPA69886.1"/>
    </source>
</evidence>
<feature type="compositionally biased region" description="Basic and acidic residues" evidence="1">
    <location>
        <begin position="148"/>
        <end position="160"/>
    </location>
</feature>
<accession>A0A5B7BP64</accession>
<keyword evidence="2" id="KW-0418">Kinase</keyword>
<proteinExistence type="predicted"/>
<reference evidence="2" key="1">
    <citation type="submission" date="2019-08" db="EMBL/GenBank/DDBJ databases">
        <title>Reference gene set and small RNA set construction with multiple tissues from Davidia involucrata Baill.</title>
        <authorList>
            <person name="Yang H."/>
            <person name="Zhou C."/>
            <person name="Li G."/>
            <person name="Wang J."/>
            <person name="Gao P."/>
            <person name="Wang M."/>
            <person name="Wang R."/>
            <person name="Zhao Y."/>
        </authorList>
    </citation>
    <scope>NUCLEOTIDE SEQUENCE</scope>
    <source>
        <tissue evidence="2">Mixed with DoveR01_LX</tissue>
    </source>
</reference>
<dbReference type="EC" id="2.7.11.25" evidence="2"/>
<protein>
    <submittedName>
        <fullName evidence="2">Putative mitogen-activated protein kinase kinase kinase YODA isoform X2</fullName>
        <ecNumber evidence="2">2.7.11.25</ecNumber>
    </submittedName>
</protein>
<organism evidence="2">
    <name type="scientific">Davidia involucrata</name>
    <name type="common">Dove tree</name>
    <dbReference type="NCBI Taxonomy" id="16924"/>
    <lineage>
        <taxon>Eukaryota</taxon>
        <taxon>Viridiplantae</taxon>
        <taxon>Streptophyta</taxon>
        <taxon>Embryophyta</taxon>
        <taxon>Tracheophyta</taxon>
        <taxon>Spermatophyta</taxon>
        <taxon>Magnoliopsida</taxon>
        <taxon>eudicotyledons</taxon>
        <taxon>Gunneridae</taxon>
        <taxon>Pentapetalae</taxon>
        <taxon>asterids</taxon>
        <taxon>Cornales</taxon>
        <taxon>Nyssaceae</taxon>
        <taxon>Davidia</taxon>
    </lineage>
</organism>
<keyword evidence="2" id="KW-0808">Transferase</keyword>
<dbReference type="GO" id="GO:0004709">
    <property type="term" value="F:MAP kinase kinase kinase activity"/>
    <property type="evidence" value="ECO:0007669"/>
    <property type="project" value="UniProtKB-EC"/>
</dbReference>
<feature type="region of interest" description="Disordered" evidence="1">
    <location>
        <begin position="89"/>
        <end position="170"/>
    </location>
</feature>
<sequence>MRWWQHAFSSSSSSSNRHTDDSGLQKFRKGLLSQQWRLTRSSKFRHLRDNDIGVSDSELWRSPSSLHYSSSVGPQPLPLPELAMLLHRDDGASNSTSNSSSGNIPLPSPKEAPVKGREERERADGLVGDENGDGVTSSGGLGRSSYQDARKHMEHAETRSSRKVAQGLNGPGRIQYNYRLNAPISAPTSAFSSRLSPQGSTSDIFASHYVSPKVFQVWSAPEIPPLDTTLGQGFPYQMPSEKTAFSVDSSPLHSPRLQG</sequence>
<feature type="region of interest" description="Disordered" evidence="1">
    <location>
        <begin position="1"/>
        <end position="23"/>
    </location>
</feature>
<dbReference type="AlphaFoldDB" id="A0A5B7BP64"/>